<dbReference type="GO" id="GO:0005886">
    <property type="term" value="C:plasma membrane"/>
    <property type="evidence" value="ECO:0007669"/>
    <property type="project" value="TreeGrafter"/>
</dbReference>
<feature type="region of interest" description="Disordered" evidence="3">
    <location>
        <begin position="623"/>
        <end position="646"/>
    </location>
</feature>
<keyword evidence="2" id="KW-0479">Metal-binding</keyword>
<dbReference type="PROSITE" id="PS50214">
    <property type="entry name" value="DISINTEGRIN_2"/>
    <property type="match status" value="1"/>
</dbReference>
<comment type="caution">
    <text evidence="7">The sequence shown here is derived from an EMBL/GenBank/DDBJ whole genome shotgun (WGS) entry which is preliminary data.</text>
</comment>
<feature type="compositionally biased region" description="Polar residues" evidence="3">
    <location>
        <begin position="629"/>
        <end position="639"/>
    </location>
</feature>
<organism evidence="7 8">
    <name type="scientific">Elysia marginata</name>
    <dbReference type="NCBI Taxonomy" id="1093978"/>
    <lineage>
        <taxon>Eukaryota</taxon>
        <taxon>Metazoa</taxon>
        <taxon>Spiralia</taxon>
        <taxon>Lophotrochozoa</taxon>
        <taxon>Mollusca</taxon>
        <taxon>Gastropoda</taxon>
        <taxon>Heterobranchia</taxon>
        <taxon>Euthyneura</taxon>
        <taxon>Panpulmonata</taxon>
        <taxon>Sacoglossa</taxon>
        <taxon>Placobranchoidea</taxon>
        <taxon>Plakobranchidae</taxon>
        <taxon>Elysia</taxon>
    </lineage>
</organism>
<feature type="binding site" evidence="2">
    <location>
        <position position="297"/>
    </location>
    <ligand>
        <name>Zn(2+)</name>
        <dbReference type="ChEBI" id="CHEBI:29105"/>
        <note>catalytic</note>
    </ligand>
</feature>
<dbReference type="Gene3D" id="3.40.390.10">
    <property type="entry name" value="Collagenase (Catalytic Domain)"/>
    <property type="match status" value="1"/>
</dbReference>
<evidence type="ECO:0000256" key="2">
    <source>
        <dbReference type="PROSITE-ProRule" id="PRU00276"/>
    </source>
</evidence>
<dbReference type="Pfam" id="PF00200">
    <property type="entry name" value="Disintegrin"/>
    <property type="match status" value="1"/>
</dbReference>
<accession>A0AAV4IXP2</accession>
<dbReference type="SUPFAM" id="SSF55486">
    <property type="entry name" value="Metalloproteases ('zincins'), catalytic domain"/>
    <property type="match status" value="1"/>
</dbReference>
<evidence type="ECO:0000259" key="5">
    <source>
        <dbReference type="PROSITE" id="PS50214"/>
    </source>
</evidence>
<evidence type="ECO:0000259" key="6">
    <source>
        <dbReference type="PROSITE" id="PS50215"/>
    </source>
</evidence>
<dbReference type="FunFam" id="4.10.70.10:FF:000003">
    <property type="entry name" value="Disintegrin and metalloproteinase domain-containing protein 17"/>
    <property type="match status" value="1"/>
</dbReference>
<dbReference type="GO" id="GO:0046872">
    <property type="term" value="F:metal ion binding"/>
    <property type="evidence" value="ECO:0007669"/>
    <property type="project" value="UniProtKB-KW"/>
</dbReference>
<name>A0AAV4IXP2_9GAST</name>
<reference evidence="7 8" key="1">
    <citation type="journal article" date="2021" name="Elife">
        <title>Chloroplast acquisition without the gene transfer in kleptoplastic sea slugs, Plakobranchus ocellatus.</title>
        <authorList>
            <person name="Maeda T."/>
            <person name="Takahashi S."/>
            <person name="Yoshida T."/>
            <person name="Shimamura S."/>
            <person name="Takaki Y."/>
            <person name="Nagai Y."/>
            <person name="Toyoda A."/>
            <person name="Suzuki Y."/>
            <person name="Arimoto A."/>
            <person name="Ishii H."/>
            <person name="Satoh N."/>
            <person name="Nishiyama T."/>
            <person name="Hasebe M."/>
            <person name="Maruyama T."/>
            <person name="Minagawa J."/>
            <person name="Obokata J."/>
            <person name="Shigenobu S."/>
        </authorList>
    </citation>
    <scope>NUCLEOTIDE SEQUENCE [LARGE SCALE GENOMIC DNA]</scope>
</reference>
<sequence length="666" mass="73824">MIHGDGSSTRFALDQSKLFTGHVINKQGSSVSAHLEGALWNIHILEPGEAYAVEPAWRLLERWENPYNDTMVAYRLSDVTDLPNKFKFCNAPGNQEEFRLLQDPYRGQFQPLRNKRSTKDTCVIHVVADAATFNKRCKRDNMVCSSMMINIIQLTDTMYRNSRFEGNLGTYYTGIGLQVGKLTLYTEYTPRSKNGFYRHFNEHYNFNAAKKLHSFARAIGLSGDTYCLHHLFSNFIDSSGILGRAFTSVLCRAKNAAGLAQNTGISSGTNKMGPFLPSLKYHLVVAHEIGHNFGTGHDPDTSECAPNDEYGGKFMMWPIAVTGSNPNNQRFSNCSLRQIGRNIPARCFKDRSKIVGFCGNGIVDAGEECDAGSFGLNNQDKCCTSGCTLRVFADCSDANDECCTDCGLSKAGKVCREPGYLYSCVQRSYCTGTSSVCPLGKQVPDGEKCGHQHVCSMGECVGPCKNATNKSTTGKIYLPCSCTKNSMQMCNYCCLDATDPSKPGECQNFAPEPKPDGSPCDGGLCEGGVCLKQVVQSVVLLEKYIQYVQTSSFTKFMRSNIVLVVIVLSLIMWLPPSFVIDYFDHQEREERESMAEIMLHDIQLDELRKRWAVKDWLKSDSVLPKSESKGSLKQNPSSSVDKDTFSVLDDQTPQFTTAETSLQSVI</sequence>
<dbReference type="InterPro" id="IPR036436">
    <property type="entry name" value="Disintegrin_dom_sf"/>
</dbReference>
<dbReference type="InterPro" id="IPR051489">
    <property type="entry name" value="ADAM_Metalloproteinase"/>
</dbReference>
<dbReference type="PROSITE" id="PS50215">
    <property type="entry name" value="ADAM_MEPRO"/>
    <property type="match status" value="1"/>
</dbReference>
<evidence type="ECO:0000256" key="3">
    <source>
        <dbReference type="SAM" id="MobiDB-lite"/>
    </source>
</evidence>
<feature type="domain" description="Disintegrin" evidence="5">
    <location>
        <begin position="355"/>
        <end position="445"/>
    </location>
</feature>
<keyword evidence="2" id="KW-0862">Zinc</keyword>
<dbReference type="PANTHER" id="PTHR45702">
    <property type="entry name" value="ADAM10/ADAM17 METALLOPEPTIDASE FAMILY MEMBER"/>
    <property type="match status" value="1"/>
</dbReference>
<dbReference type="GO" id="GO:0007219">
    <property type="term" value="P:Notch signaling pathway"/>
    <property type="evidence" value="ECO:0007669"/>
    <property type="project" value="TreeGrafter"/>
</dbReference>
<dbReference type="GO" id="GO:0004222">
    <property type="term" value="F:metalloendopeptidase activity"/>
    <property type="evidence" value="ECO:0007669"/>
    <property type="project" value="InterPro"/>
</dbReference>
<proteinExistence type="predicted"/>
<comment type="caution">
    <text evidence="2">Lacks conserved residue(s) required for the propagation of feature annotation.</text>
</comment>
<dbReference type="Proteomes" id="UP000762676">
    <property type="component" value="Unassembled WGS sequence"/>
</dbReference>
<keyword evidence="8" id="KW-1185">Reference proteome</keyword>
<keyword evidence="7" id="KW-0645">Protease</keyword>
<dbReference type="EMBL" id="BMAT01002812">
    <property type="protein sequence ID" value="GFS14755.1"/>
    <property type="molecule type" value="Genomic_DNA"/>
</dbReference>
<feature type="domain" description="Peptidase M12B" evidence="6">
    <location>
        <begin position="120"/>
        <end position="339"/>
    </location>
</feature>
<keyword evidence="4" id="KW-1133">Transmembrane helix</keyword>
<feature type="binding site" evidence="2">
    <location>
        <position position="291"/>
    </location>
    <ligand>
        <name>Zn(2+)</name>
        <dbReference type="ChEBI" id="CHEBI:29105"/>
        <note>catalytic</note>
    </ligand>
</feature>
<dbReference type="AlphaFoldDB" id="A0AAV4IXP2"/>
<evidence type="ECO:0000256" key="1">
    <source>
        <dbReference type="ARBA" id="ARBA00023157"/>
    </source>
</evidence>
<keyword evidence="7" id="KW-0378">Hydrolase</keyword>
<dbReference type="PANTHER" id="PTHR45702:SF6">
    <property type="entry name" value="DISINTEGRIN AND METALLOPROTEINASE DOMAIN-CONTAINING PROTEIN 17"/>
    <property type="match status" value="1"/>
</dbReference>
<keyword evidence="4" id="KW-0472">Membrane</keyword>
<dbReference type="SMART" id="SM00050">
    <property type="entry name" value="DISIN"/>
    <property type="match status" value="1"/>
</dbReference>
<protein>
    <submittedName>
        <fullName evidence="7">Disintegrin and metalloproteinase domain-containing protein 17</fullName>
    </submittedName>
</protein>
<dbReference type="GO" id="GO:0006509">
    <property type="term" value="P:membrane protein ectodomain proteolysis"/>
    <property type="evidence" value="ECO:0007669"/>
    <property type="project" value="TreeGrafter"/>
</dbReference>
<evidence type="ECO:0000256" key="4">
    <source>
        <dbReference type="SAM" id="Phobius"/>
    </source>
</evidence>
<dbReference type="InterPro" id="IPR001590">
    <property type="entry name" value="Peptidase_M12B"/>
</dbReference>
<keyword evidence="4" id="KW-0812">Transmembrane</keyword>
<dbReference type="InterPro" id="IPR024079">
    <property type="entry name" value="MetalloPept_cat_dom_sf"/>
</dbReference>
<feature type="transmembrane region" description="Helical" evidence="4">
    <location>
        <begin position="561"/>
        <end position="583"/>
    </location>
</feature>
<dbReference type="Gene3D" id="4.10.70.10">
    <property type="entry name" value="Disintegrin domain"/>
    <property type="match status" value="1"/>
</dbReference>
<feature type="binding site" evidence="2">
    <location>
        <position position="287"/>
    </location>
    <ligand>
        <name>Zn(2+)</name>
        <dbReference type="ChEBI" id="CHEBI:29105"/>
        <note>catalytic</note>
    </ligand>
</feature>
<gene>
    <name evidence="7" type="ORF">ElyMa_001432100</name>
</gene>
<evidence type="ECO:0000313" key="7">
    <source>
        <dbReference type="EMBL" id="GFS14755.1"/>
    </source>
</evidence>
<keyword evidence="1" id="KW-1015">Disulfide bond</keyword>
<dbReference type="Pfam" id="PF13574">
    <property type="entry name" value="Reprolysin_2"/>
    <property type="match status" value="1"/>
</dbReference>
<dbReference type="SUPFAM" id="SSF57552">
    <property type="entry name" value="Blood coagulation inhibitor (disintegrin)"/>
    <property type="match status" value="1"/>
</dbReference>
<evidence type="ECO:0000313" key="8">
    <source>
        <dbReference type="Proteomes" id="UP000762676"/>
    </source>
</evidence>
<keyword evidence="7" id="KW-0482">Metalloprotease</keyword>
<dbReference type="InterPro" id="IPR001762">
    <property type="entry name" value="Disintegrin_dom"/>
</dbReference>
<feature type="active site" evidence="2">
    <location>
        <position position="288"/>
    </location>
</feature>